<dbReference type="SUPFAM" id="SSF48452">
    <property type="entry name" value="TPR-like"/>
    <property type="match status" value="4"/>
</dbReference>
<keyword evidence="1" id="KW-0175">Coiled coil</keyword>
<evidence type="ECO:0000313" key="2">
    <source>
        <dbReference type="EMBL" id="AKJ06284.1"/>
    </source>
</evidence>
<dbReference type="PANTHER" id="PTHR10098">
    <property type="entry name" value="RAPSYN-RELATED"/>
    <property type="match status" value="1"/>
</dbReference>
<dbReference type="EMBL" id="CP011509">
    <property type="protein sequence ID" value="AKJ06284.1"/>
    <property type="molecule type" value="Genomic_DNA"/>
</dbReference>
<dbReference type="KEGG" id="age:AA314_07910"/>
<dbReference type="RefSeq" id="WP_053067064.1">
    <property type="nucleotide sequence ID" value="NZ_CP011509.1"/>
</dbReference>
<protein>
    <submittedName>
        <fullName evidence="2">TPR repeat protein</fullName>
    </submittedName>
</protein>
<dbReference type="Proteomes" id="UP000035579">
    <property type="component" value="Chromosome"/>
</dbReference>
<proteinExistence type="predicted"/>
<dbReference type="PANTHER" id="PTHR10098:SF108">
    <property type="entry name" value="TETRATRICOPEPTIDE REPEAT PROTEIN 28"/>
    <property type="match status" value="1"/>
</dbReference>
<reference evidence="2 3" key="1">
    <citation type="submission" date="2015-05" db="EMBL/GenBank/DDBJ databases">
        <title>Genome assembly of Archangium gephyra DSM 2261.</title>
        <authorList>
            <person name="Sharma G."/>
            <person name="Subramanian S."/>
        </authorList>
    </citation>
    <scope>NUCLEOTIDE SEQUENCE [LARGE SCALE GENOMIC DNA]</scope>
    <source>
        <strain evidence="2 3">DSM 2261</strain>
    </source>
</reference>
<dbReference type="AlphaFoldDB" id="A0AAC8QF36"/>
<evidence type="ECO:0000256" key="1">
    <source>
        <dbReference type="SAM" id="Coils"/>
    </source>
</evidence>
<dbReference type="Pfam" id="PF13424">
    <property type="entry name" value="TPR_12"/>
    <property type="match status" value="4"/>
</dbReference>
<dbReference type="InterPro" id="IPR011990">
    <property type="entry name" value="TPR-like_helical_dom_sf"/>
</dbReference>
<feature type="coiled-coil region" evidence="1">
    <location>
        <begin position="527"/>
        <end position="587"/>
    </location>
</feature>
<organism evidence="2 3">
    <name type="scientific">Archangium gephyra</name>
    <dbReference type="NCBI Taxonomy" id="48"/>
    <lineage>
        <taxon>Bacteria</taxon>
        <taxon>Pseudomonadati</taxon>
        <taxon>Myxococcota</taxon>
        <taxon>Myxococcia</taxon>
        <taxon>Myxococcales</taxon>
        <taxon>Cystobacterineae</taxon>
        <taxon>Archangiaceae</taxon>
        <taxon>Archangium</taxon>
    </lineage>
</organism>
<evidence type="ECO:0000313" key="3">
    <source>
        <dbReference type="Proteomes" id="UP000035579"/>
    </source>
</evidence>
<name>A0AAC8QF36_9BACT</name>
<dbReference type="Gene3D" id="1.25.40.10">
    <property type="entry name" value="Tetratricopeptide repeat domain"/>
    <property type="match status" value="2"/>
</dbReference>
<feature type="coiled-coil region" evidence="1">
    <location>
        <begin position="407"/>
        <end position="467"/>
    </location>
</feature>
<accession>A0AAC8QF36</accession>
<sequence>MRVRSADELVYCEEEAVPREAFHREGATRFVVADFRPRSERPEDIQLGRTAADAVDRLLRDYMVRVALEGEDEGEQARAAKSLEVYRLRCVVRDATAGLAIGEAMGADLLLWGEAVCPLGKAQGAPLVNIITTIEARDNAQIHTGPIEAHVELPKVETGSFCARASLTARGWPAMGSGGAESLSASVLELGSLELPQVVAGDALGLTLFVGGLHFYKRDDYSRALRLFRSASEKLRTDSRSAADLLQVMGLTEYLAGRTDKAADYLSRCESLATGGSDTWWGCRMIQVDAHLLASHLPRAQVLAEEALRRSRAAARRGAEANTLKSLGDLALRVSELKEARKRYEEALPLYRAIGARLGEANTLMSLGDLALRVDELKEARGRYEEALPLYRAIGARLGEANTLKSLGNLALRVDELKEARGRYEEALPLFRAIGDRLGEANTLRSLGILALRVDELTEARERYEEALPLFRAIGDQLGEANTLSGLGDLALRVDEWKEARGRYEEALLLFRAIGDRLGEANTLKSLGNLALRVSELKEARDRYEEALPLYRTIGDRLGEANTLMRLGDLALRVDEWKEAREKYEEALPLFRAIDDRLGEANTLMSLGDLALRVSEWKEAREKYEQALPLFRAVGDRLGEANTLSGLGDLADVAGHYDEADQWYQQARGSFELIAARYSVARTDLRQGLSLARRGDARQAREALTRAHRAFVDLGAGQAAAVVLEALGSLSAEAPPP</sequence>
<dbReference type="InterPro" id="IPR019734">
    <property type="entry name" value="TPR_rpt"/>
</dbReference>
<dbReference type="SMART" id="SM00028">
    <property type="entry name" value="TPR"/>
    <property type="match status" value="12"/>
</dbReference>
<gene>
    <name evidence="2" type="ORF">AA314_07910</name>
</gene>